<dbReference type="OrthoDB" id="3257409at2759"/>
<feature type="non-terminal residue" evidence="1">
    <location>
        <position position="140"/>
    </location>
</feature>
<accession>A0A165ZGQ0</accession>
<dbReference type="AlphaFoldDB" id="A0A165ZGQ0"/>
<feature type="non-terminal residue" evidence="1">
    <location>
        <position position="1"/>
    </location>
</feature>
<name>A0A165ZGQ0_9AGAM</name>
<gene>
    <name evidence="1" type="ORF">SISSUDRAFT_955653</name>
</gene>
<evidence type="ECO:0000313" key="2">
    <source>
        <dbReference type="Proteomes" id="UP000076798"/>
    </source>
</evidence>
<protein>
    <submittedName>
        <fullName evidence="1">Uncharacterized protein</fullName>
    </submittedName>
</protein>
<reference evidence="1 2" key="1">
    <citation type="journal article" date="2016" name="Mol. Biol. Evol.">
        <title>Comparative Genomics of Early-Diverging Mushroom-Forming Fungi Provides Insights into the Origins of Lignocellulose Decay Capabilities.</title>
        <authorList>
            <person name="Nagy L.G."/>
            <person name="Riley R."/>
            <person name="Tritt A."/>
            <person name="Adam C."/>
            <person name="Daum C."/>
            <person name="Floudas D."/>
            <person name="Sun H."/>
            <person name="Yadav J.S."/>
            <person name="Pangilinan J."/>
            <person name="Larsson K.H."/>
            <person name="Matsuura K."/>
            <person name="Barry K."/>
            <person name="Labutti K."/>
            <person name="Kuo R."/>
            <person name="Ohm R.A."/>
            <person name="Bhattacharya S.S."/>
            <person name="Shirouzu T."/>
            <person name="Yoshinaga Y."/>
            <person name="Martin F.M."/>
            <person name="Grigoriev I.V."/>
            <person name="Hibbett D.S."/>
        </authorList>
    </citation>
    <scope>NUCLEOTIDE SEQUENCE [LARGE SCALE GENOMIC DNA]</scope>
    <source>
        <strain evidence="1 2">HHB10207 ss-3</strain>
    </source>
</reference>
<organism evidence="1 2">
    <name type="scientific">Sistotremastrum suecicum HHB10207 ss-3</name>
    <dbReference type="NCBI Taxonomy" id="1314776"/>
    <lineage>
        <taxon>Eukaryota</taxon>
        <taxon>Fungi</taxon>
        <taxon>Dikarya</taxon>
        <taxon>Basidiomycota</taxon>
        <taxon>Agaricomycotina</taxon>
        <taxon>Agaricomycetes</taxon>
        <taxon>Sistotremastrales</taxon>
        <taxon>Sistotremastraceae</taxon>
        <taxon>Sistotremastrum</taxon>
    </lineage>
</organism>
<dbReference type="EMBL" id="KV428190">
    <property type="protein sequence ID" value="KZT34292.1"/>
    <property type="molecule type" value="Genomic_DNA"/>
</dbReference>
<proteinExistence type="predicted"/>
<sequence>SMKLARRQIRLLSGIKTFLIDCCPKSCMAFTGSFENLTQCLHCQSNRYSASGNALLRFQYLSITSILQALYGGRTSAKAMRYRSLHHHDSPPGHIRDIYDSGIYKKLCQRKIKVTENRTLPVKYFSDPREVLLGVGTDGF</sequence>
<evidence type="ECO:0000313" key="1">
    <source>
        <dbReference type="EMBL" id="KZT34292.1"/>
    </source>
</evidence>
<dbReference type="Proteomes" id="UP000076798">
    <property type="component" value="Unassembled WGS sequence"/>
</dbReference>
<keyword evidence="2" id="KW-1185">Reference proteome</keyword>